<evidence type="ECO:0000313" key="3">
    <source>
        <dbReference type="Proteomes" id="UP000008022"/>
    </source>
</evidence>
<evidence type="ECO:0000256" key="1">
    <source>
        <dbReference type="SAM" id="MobiDB-lite"/>
    </source>
</evidence>
<evidence type="ECO:0000313" key="2">
    <source>
        <dbReference type="EnsemblPlants" id="ORUFI03G41090.3"/>
    </source>
</evidence>
<feature type="region of interest" description="Disordered" evidence="1">
    <location>
        <begin position="104"/>
        <end position="143"/>
    </location>
</feature>
<keyword evidence="3" id="KW-1185">Reference proteome</keyword>
<protein>
    <submittedName>
        <fullName evidence="2">Uncharacterized protein</fullName>
    </submittedName>
</protein>
<reference evidence="3" key="1">
    <citation type="submission" date="2013-06" db="EMBL/GenBank/DDBJ databases">
        <authorList>
            <person name="Zhao Q."/>
        </authorList>
    </citation>
    <scope>NUCLEOTIDE SEQUENCE</scope>
    <source>
        <strain evidence="3">cv. W1943</strain>
    </source>
</reference>
<feature type="compositionally biased region" description="Pro residues" evidence="1">
    <location>
        <begin position="130"/>
        <end position="140"/>
    </location>
</feature>
<dbReference type="HOGENOM" id="CLU_1126047_0_0_1"/>
<proteinExistence type="predicted"/>
<sequence>MMLYSRLPPPASSAIAGAPTRPRTRSLRPPLSPARDPTRALGDDAAGDDEQGGRREVSSRSCFATARSIEMYRAAAWARSITRKKQKRKKKLLSRALARRRLPEPLAASLHAPAGPPGAAANSERAPAAAAPPTPPPPRACPTLALPRRCRLLAAAGESGSPSAGAFSTTAAASSRVASGVLGSPSAGSSSRAPAGELWWAQGGNNPIQERWDGILAQGSPSGSYGREDLSPTGNLEWSVPCCCDNATAFSVKSQFCIAIGMVVFIRILNVKSKGGANL</sequence>
<accession>A0A0E0P3B3</accession>
<name>A0A0E0P3B3_ORYRU</name>
<reference evidence="2" key="2">
    <citation type="submission" date="2015-06" db="UniProtKB">
        <authorList>
            <consortium name="EnsemblPlants"/>
        </authorList>
    </citation>
    <scope>IDENTIFICATION</scope>
</reference>
<dbReference type="AlphaFoldDB" id="A0A0E0P3B3"/>
<dbReference type="EnsemblPlants" id="ORUFI03G41090.3">
    <property type="protein sequence ID" value="ORUFI03G41090.3"/>
    <property type="gene ID" value="ORUFI03G41090"/>
</dbReference>
<organism evidence="2 3">
    <name type="scientific">Oryza rufipogon</name>
    <name type="common">Brownbeard rice</name>
    <name type="synonym">Asian wild rice</name>
    <dbReference type="NCBI Taxonomy" id="4529"/>
    <lineage>
        <taxon>Eukaryota</taxon>
        <taxon>Viridiplantae</taxon>
        <taxon>Streptophyta</taxon>
        <taxon>Embryophyta</taxon>
        <taxon>Tracheophyta</taxon>
        <taxon>Spermatophyta</taxon>
        <taxon>Magnoliopsida</taxon>
        <taxon>Liliopsida</taxon>
        <taxon>Poales</taxon>
        <taxon>Poaceae</taxon>
        <taxon>BOP clade</taxon>
        <taxon>Oryzoideae</taxon>
        <taxon>Oryzeae</taxon>
        <taxon>Oryzinae</taxon>
        <taxon>Oryza</taxon>
    </lineage>
</organism>
<feature type="compositionally biased region" description="Low complexity" evidence="1">
    <location>
        <begin position="12"/>
        <end position="35"/>
    </location>
</feature>
<dbReference type="Gramene" id="ORUFI03G41090.3">
    <property type="protein sequence ID" value="ORUFI03G41090.3"/>
    <property type="gene ID" value="ORUFI03G41090"/>
</dbReference>
<feature type="compositionally biased region" description="Low complexity" evidence="1">
    <location>
        <begin position="104"/>
        <end position="129"/>
    </location>
</feature>
<dbReference type="Proteomes" id="UP000008022">
    <property type="component" value="Unassembled WGS sequence"/>
</dbReference>
<feature type="region of interest" description="Disordered" evidence="1">
    <location>
        <begin position="1"/>
        <end position="60"/>
    </location>
</feature>